<keyword evidence="1" id="KW-0378">Hydrolase</keyword>
<organism evidence="4 5">
    <name type="scientific">Aspergillus tanneri</name>
    <dbReference type="NCBI Taxonomy" id="1220188"/>
    <lineage>
        <taxon>Eukaryota</taxon>
        <taxon>Fungi</taxon>
        <taxon>Dikarya</taxon>
        <taxon>Ascomycota</taxon>
        <taxon>Pezizomycotina</taxon>
        <taxon>Eurotiomycetes</taxon>
        <taxon>Eurotiomycetidae</taxon>
        <taxon>Eurotiales</taxon>
        <taxon>Aspergillaceae</taxon>
        <taxon>Aspergillus</taxon>
        <taxon>Aspergillus subgen. Circumdati</taxon>
    </lineage>
</organism>
<evidence type="ECO:0000259" key="3">
    <source>
        <dbReference type="Pfam" id="PF07859"/>
    </source>
</evidence>
<reference evidence="4 5" key="1">
    <citation type="submission" date="2019-03" db="EMBL/GenBank/DDBJ databases">
        <title>The genome sequence of a newly discovered highly antifungal drug resistant Aspergillus species, Aspergillus tanneri NIH 1004.</title>
        <authorList>
            <person name="Mounaud S."/>
            <person name="Singh I."/>
            <person name="Joardar V."/>
            <person name="Pakala S."/>
            <person name="Pakala S."/>
            <person name="Venepally P."/>
            <person name="Hoover J."/>
            <person name="Nierman W."/>
            <person name="Chung J."/>
            <person name="Losada L."/>
        </authorList>
    </citation>
    <scope>NUCLEOTIDE SEQUENCE [LARGE SCALE GENOMIC DNA]</scope>
    <source>
        <strain evidence="4 5">NIH1004</strain>
    </source>
</reference>
<keyword evidence="5" id="KW-1185">Reference proteome</keyword>
<feature type="region of interest" description="Disordered" evidence="2">
    <location>
        <begin position="630"/>
        <end position="663"/>
    </location>
</feature>
<dbReference type="Proteomes" id="UP000308092">
    <property type="component" value="Unassembled WGS sequence"/>
</dbReference>
<dbReference type="STRING" id="1220188.A0A4S3JEC6"/>
<feature type="region of interest" description="Disordered" evidence="2">
    <location>
        <begin position="694"/>
        <end position="753"/>
    </location>
</feature>
<comment type="caution">
    <text evidence="4">The sequence shown here is derived from an EMBL/GenBank/DDBJ whole genome shotgun (WGS) entry which is preliminary data.</text>
</comment>
<gene>
    <name evidence="4" type="ORF">EYZ11_006889</name>
</gene>
<dbReference type="InterPro" id="IPR029058">
    <property type="entry name" value="AB_hydrolase_fold"/>
</dbReference>
<dbReference type="SUPFAM" id="SSF53474">
    <property type="entry name" value="alpha/beta-Hydrolases"/>
    <property type="match status" value="1"/>
</dbReference>
<feature type="compositionally biased region" description="Polar residues" evidence="2">
    <location>
        <begin position="167"/>
        <end position="188"/>
    </location>
</feature>
<accession>A0A4S3JEC6</accession>
<dbReference type="EMBL" id="SOSA01000253">
    <property type="protein sequence ID" value="THC93639.1"/>
    <property type="molecule type" value="Genomic_DNA"/>
</dbReference>
<dbReference type="GO" id="GO:0016787">
    <property type="term" value="F:hydrolase activity"/>
    <property type="evidence" value="ECO:0007669"/>
    <property type="project" value="UniProtKB-KW"/>
</dbReference>
<feature type="compositionally biased region" description="Low complexity" evidence="2">
    <location>
        <begin position="341"/>
        <end position="359"/>
    </location>
</feature>
<feature type="compositionally biased region" description="Basic and acidic residues" evidence="2">
    <location>
        <begin position="509"/>
        <end position="519"/>
    </location>
</feature>
<feature type="region of interest" description="Disordered" evidence="2">
    <location>
        <begin position="136"/>
        <end position="196"/>
    </location>
</feature>
<evidence type="ECO:0000313" key="4">
    <source>
        <dbReference type="EMBL" id="THC93639.1"/>
    </source>
</evidence>
<feature type="compositionally biased region" description="Polar residues" evidence="2">
    <location>
        <begin position="568"/>
        <end position="592"/>
    </location>
</feature>
<evidence type="ECO:0000313" key="5">
    <source>
        <dbReference type="Proteomes" id="UP000308092"/>
    </source>
</evidence>
<evidence type="ECO:0000256" key="1">
    <source>
        <dbReference type="ARBA" id="ARBA00022801"/>
    </source>
</evidence>
<dbReference type="PANTHER" id="PTHR48081">
    <property type="entry name" value="AB HYDROLASE SUPERFAMILY PROTEIN C4A8.06C"/>
    <property type="match status" value="1"/>
</dbReference>
<dbReference type="VEuPathDB" id="FungiDB:EYZ11_006889"/>
<proteinExistence type="predicted"/>
<feature type="domain" description="Alpha/beta hydrolase fold-3" evidence="3">
    <location>
        <begin position="5"/>
        <end position="101"/>
    </location>
</feature>
<dbReference type="InterPro" id="IPR013094">
    <property type="entry name" value="AB_hydrolase_3"/>
</dbReference>
<dbReference type="PANTHER" id="PTHR48081:SF19">
    <property type="entry name" value="AB HYDROLASE SUPERFAMILY PROTEIN C4A8.06C"/>
    <property type="match status" value="1"/>
</dbReference>
<dbReference type="Pfam" id="PF07859">
    <property type="entry name" value="Abhydrolase_3"/>
    <property type="match status" value="1"/>
</dbReference>
<evidence type="ECO:0000256" key="2">
    <source>
        <dbReference type="SAM" id="MobiDB-lite"/>
    </source>
</evidence>
<feature type="region of interest" description="Disordered" evidence="2">
    <location>
        <begin position="509"/>
        <end position="600"/>
    </location>
</feature>
<dbReference type="Gene3D" id="3.40.50.1820">
    <property type="entry name" value="alpha/beta hydrolase"/>
    <property type="match status" value="1"/>
</dbReference>
<feature type="compositionally biased region" description="Low complexity" evidence="2">
    <location>
        <begin position="710"/>
        <end position="728"/>
    </location>
</feature>
<feature type="compositionally biased region" description="Polar residues" evidence="2">
    <location>
        <begin position="643"/>
        <end position="663"/>
    </location>
</feature>
<feature type="compositionally biased region" description="Polar residues" evidence="2">
    <location>
        <begin position="547"/>
        <end position="557"/>
    </location>
</feature>
<protein>
    <recommendedName>
        <fullName evidence="3">Alpha/beta hydrolase fold-3 domain-containing protein</fullName>
    </recommendedName>
</protein>
<sequence>MARTKYRLAPQFPFPCALQDSLAAYLFLLDQFMPNEILFAGDSAGGGMVVSYVDDVHAETCSLANGLSSMLVTIRDQGLPLPAGAILISPWVDLTHSFPSIMKDNPGDFLPPYGFRHKPSAAWPPPSADEVLALQQERSKKHGSAIDAPESIPATESRVDEAASKRYSVSDSHSSLADASNARKSNPTDGGPYSIKVPVDGQIVEVKDQVQMYTTNPLISHPLVSPVLQPSLGGLPPLQILTGGGEKLRDEQIYLAHKAANPTDYPPGDVSLDENDPNREILHKYAGTYVQLQVWDDLCHTVPALSFTRPAKYMYRSIAQFGAWALACAQETEIEILDDNTVSPISSSDSDTPSAPANATPEKSNTKPAISSVGMAGDPLPAFKNRMVRQRVDKRGRIYPLDPVCFEPVLQLPPSYVGSINPSLLKKWLAAKDEWDVKFAKEKLHMQQKRKKELAYGLKYFKNETPPPCSLAARKEVSGVLPSWNARKSYPMTLWSHWASKHDKKAIVRERQREKEVRRSSVGAGQAGASIKQPASHGDVNPLIVQSPGQGQASSLNPRPAADIMNADTYNADKSTPDTTSTGVSPTQQQPPERTLSPLVVLPPYESKPRTEETASTQTLFHAPGIIAPTSDPSNMRHKHCGSSHTGSATARSRFTSDIADDTSTLGDRSVAVTTTGVDAASTRAVRHATGVVSAVTDPDSRPRSVEAPSASRDSGDLASSSSLGARSQPVSGDGASSRPGMSDQDAVHTADE</sequence>
<name>A0A4S3JEC6_9EURO</name>
<feature type="region of interest" description="Disordered" evidence="2">
    <location>
        <begin position="341"/>
        <end position="377"/>
    </location>
</feature>
<dbReference type="AlphaFoldDB" id="A0A4S3JEC6"/>
<dbReference type="InterPro" id="IPR050300">
    <property type="entry name" value="GDXG_lipolytic_enzyme"/>
</dbReference>